<keyword evidence="1" id="KW-0175">Coiled coil</keyword>
<comment type="caution">
    <text evidence="4">The sequence shown here is derived from an EMBL/GenBank/DDBJ whole genome shotgun (WGS) entry which is preliminary data.</text>
</comment>
<dbReference type="InterPro" id="IPR029498">
    <property type="entry name" value="HeLo_dom"/>
</dbReference>
<evidence type="ECO:0000256" key="2">
    <source>
        <dbReference type="SAM" id="MobiDB-lite"/>
    </source>
</evidence>
<evidence type="ECO:0000313" key="4">
    <source>
        <dbReference type="EMBL" id="KAG7293504.1"/>
    </source>
</evidence>
<organism evidence="4 5">
    <name type="scientific">Staphylotrichum longicolle</name>
    <dbReference type="NCBI Taxonomy" id="669026"/>
    <lineage>
        <taxon>Eukaryota</taxon>
        <taxon>Fungi</taxon>
        <taxon>Dikarya</taxon>
        <taxon>Ascomycota</taxon>
        <taxon>Pezizomycotina</taxon>
        <taxon>Sordariomycetes</taxon>
        <taxon>Sordariomycetidae</taxon>
        <taxon>Sordariales</taxon>
        <taxon>Chaetomiaceae</taxon>
        <taxon>Staphylotrichum</taxon>
    </lineage>
</organism>
<reference evidence="4" key="1">
    <citation type="submission" date="2023-02" db="EMBL/GenBank/DDBJ databases">
        <authorList>
            <person name="Palmer J.M."/>
        </authorList>
    </citation>
    <scope>NUCLEOTIDE SEQUENCE</scope>
    <source>
        <strain evidence="4">FW57</strain>
    </source>
</reference>
<keyword evidence="5" id="KW-1185">Reference proteome</keyword>
<gene>
    <name evidence="4" type="ORF">NEMBOFW57_003556</name>
</gene>
<accession>A0AAD4F5H3</accession>
<protein>
    <recommendedName>
        <fullName evidence="3">Prion-inhibition and propagation HeLo domain-containing protein</fullName>
    </recommendedName>
</protein>
<name>A0AAD4F5H3_9PEZI</name>
<feature type="coiled-coil region" evidence="1">
    <location>
        <begin position="174"/>
        <end position="201"/>
    </location>
</feature>
<feature type="compositionally biased region" description="Basic and acidic residues" evidence="2">
    <location>
        <begin position="240"/>
        <end position="251"/>
    </location>
</feature>
<dbReference type="EMBL" id="JAHCVI010000001">
    <property type="protein sequence ID" value="KAG7293504.1"/>
    <property type="molecule type" value="Genomic_DNA"/>
</dbReference>
<evidence type="ECO:0000256" key="1">
    <source>
        <dbReference type="SAM" id="Coils"/>
    </source>
</evidence>
<dbReference type="Gene3D" id="1.20.120.1020">
    <property type="entry name" value="Prion-inhibition and propagation, HeLo domain"/>
    <property type="match status" value="1"/>
</dbReference>
<dbReference type="InterPro" id="IPR038305">
    <property type="entry name" value="HeLo_sf"/>
</dbReference>
<evidence type="ECO:0000313" key="5">
    <source>
        <dbReference type="Proteomes" id="UP001197093"/>
    </source>
</evidence>
<evidence type="ECO:0000259" key="3">
    <source>
        <dbReference type="Pfam" id="PF14479"/>
    </source>
</evidence>
<dbReference type="Pfam" id="PF14479">
    <property type="entry name" value="HeLo"/>
    <property type="match status" value="1"/>
</dbReference>
<dbReference type="Proteomes" id="UP001197093">
    <property type="component" value="Unassembled WGS sequence"/>
</dbReference>
<sequence length="974" mass="111600">MEPVGLAVGIAGLAGLFTTCLECFNIVQRGRYFGRDHSILEAKYANQRLRLQTWGRACGFADGDSRTTLPWNEDVWLAVETTLHHMVDLFQDHNSLHSRYGLLMVHPEHGRTAASGLLGGFASKVQMRASRLIRAHTDVDLAPWPSFPRRPTAPVAVRWAINDRRKFADLVQHLKDFNDDLEALTTELNVRQRQRDLIREEVGSIIDVEELETIEGARMGINDPIADAASLRLCQIHEEAQRPASPPERDAPISAEVPSGAPPVSSAGAEWEFVDQPVPLGNEESQKQVSHQILHKVLCDSQPTMIFFDEPNYQDTSGTNHQWFVIDESNPLQNPTPLHLSGKRTLPNLSSYLEQNNHLDFVLFKEYTCSHDTTTVRAAESTESSVYLVSDALCSSLKSLGLEADPPSFCPTMELRSPYEWVYHNKDLIDGLWFRKYMRKQDAPLLRAAEGLLGCIQQCMGDLYKQVDGSRAPPGGLVIERDYKGDDDDRAFLQIGPAHFTRTTDKESAEVLEITVTDRLDKWDSRPLLSGPYLHKIRKLHIPCSYFDNSEQYIHNLPICPYKRADNDTQKYLAQRGRKYETLATDTQGLDQYIIDTEEYERLHGAPITSVEERLTDFETLDDHQEWWFWTKSERQKNLELMDEQEYWERERAAYGDFEEDREDEEWRRRRAFFTCQPHMIYGFRLRDHSWETLLVRHVRLVQQKWGPWQELVVGEKQKATLERLLITARGNNWVMTTFGPRKPAKFFMTFRGPAGSEAIDAVSIMTKSPLCRVLISAETLPGFADRIRQHIAPLTRRWRCVVVIEDLLGVCYAQSQHRESHNATLTPLLRFLDTFKGLVILSLPDEHVQLDRRIDERVCANFHFQLRDATPACRQTLWKQYIKRCTGREQSDGNLSPEEEKHIDKLATIELSWDAIRSLVNAATRLVDCADFINWDLLREINWDLLLDLAEKKASHLSPPAVARLGHEEGGGG</sequence>
<proteinExistence type="predicted"/>
<feature type="domain" description="Prion-inhibition and propagation HeLo" evidence="3">
    <location>
        <begin position="5"/>
        <end position="214"/>
    </location>
</feature>
<feature type="region of interest" description="Disordered" evidence="2">
    <location>
        <begin position="240"/>
        <end position="267"/>
    </location>
</feature>
<dbReference type="PANTHER" id="PTHR46411:SF2">
    <property type="entry name" value="AAA+ ATPASE DOMAIN-CONTAINING PROTEIN"/>
    <property type="match status" value="1"/>
</dbReference>
<dbReference type="AlphaFoldDB" id="A0AAD4F5H3"/>
<dbReference type="PANTHER" id="PTHR46411">
    <property type="entry name" value="FAMILY ATPASE, PUTATIVE-RELATED"/>
    <property type="match status" value="1"/>
</dbReference>